<dbReference type="EMBL" id="BJFL01000006">
    <property type="protein sequence ID" value="GDY30178.1"/>
    <property type="molecule type" value="Genomic_DNA"/>
</dbReference>
<dbReference type="AlphaFoldDB" id="A0A4D4J612"/>
<dbReference type="InterPro" id="IPR036259">
    <property type="entry name" value="MFS_trans_sf"/>
</dbReference>
<dbReference type="InterPro" id="IPR011701">
    <property type="entry name" value="MFS"/>
</dbReference>
<evidence type="ECO:0000256" key="7">
    <source>
        <dbReference type="SAM" id="Phobius"/>
    </source>
</evidence>
<reference evidence="9" key="1">
    <citation type="submission" date="2019-04" db="EMBL/GenBank/DDBJ databases">
        <title>Draft genome sequence of Pseudonocardiaceae bacterium SL3-2-4.</title>
        <authorList>
            <person name="Ningsih F."/>
            <person name="Yokota A."/>
            <person name="Sakai Y."/>
            <person name="Nanatani K."/>
            <person name="Yabe S."/>
            <person name="Oetari A."/>
            <person name="Sjamsuridzal W."/>
        </authorList>
    </citation>
    <scope>NUCLEOTIDE SEQUENCE [LARGE SCALE GENOMIC DNA]</scope>
    <source>
        <strain evidence="9">SL3-2-4</strain>
    </source>
</reference>
<organism evidence="8 9">
    <name type="scientific">Gandjariella thermophila</name>
    <dbReference type="NCBI Taxonomy" id="1931992"/>
    <lineage>
        <taxon>Bacteria</taxon>
        <taxon>Bacillati</taxon>
        <taxon>Actinomycetota</taxon>
        <taxon>Actinomycetes</taxon>
        <taxon>Pseudonocardiales</taxon>
        <taxon>Pseudonocardiaceae</taxon>
        <taxon>Gandjariella</taxon>
    </lineage>
</organism>
<gene>
    <name evidence="8" type="ORF">GTS_18110</name>
</gene>
<feature type="transmembrane region" description="Helical" evidence="7">
    <location>
        <begin position="334"/>
        <end position="359"/>
    </location>
</feature>
<dbReference type="GO" id="GO:0022857">
    <property type="term" value="F:transmembrane transporter activity"/>
    <property type="evidence" value="ECO:0007669"/>
    <property type="project" value="InterPro"/>
</dbReference>
<dbReference type="Gene3D" id="1.20.1250.20">
    <property type="entry name" value="MFS general substrate transporter like domains"/>
    <property type="match status" value="1"/>
</dbReference>
<feature type="transmembrane region" description="Helical" evidence="7">
    <location>
        <begin position="260"/>
        <end position="279"/>
    </location>
</feature>
<feature type="compositionally biased region" description="Low complexity" evidence="6">
    <location>
        <begin position="8"/>
        <end position="18"/>
    </location>
</feature>
<dbReference type="Proteomes" id="UP000298860">
    <property type="component" value="Unassembled WGS sequence"/>
</dbReference>
<evidence type="ECO:0000256" key="5">
    <source>
        <dbReference type="ARBA" id="ARBA00023136"/>
    </source>
</evidence>
<keyword evidence="9" id="KW-1185">Reference proteome</keyword>
<name>A0A4D4J612_9PSEU</name>
<protein>
    <submittedName>
        <fullName evidence="8">MFS transporter</fullName>
    </submittedName>
</protein>
<feature type="transmembrane region" description="Helical" evidence="7">
    <location>
        <begin position="371"/>
        <end position="391"/>
    </location>
</feature>
<evidence type="ECO:0000313" key="9">
    <source>
        <dbReference type="Proteomes" id="UP000298860"/>
    </source>
</evidence>
<proteinExistence type="predicted"/>
<feature type="transmembrane region" description="Helical" evidence="7">
    <location>
        <begin position="218"/>
        <end position="240"/>
    </location>
</feature>
<evidence type="ECO:0000256" key="2">
    <source>
        <dbReference type="ARBA" id="ARBA00022475"/>
    </source>
</evidence>
<feature type="region of interest" description="Disordered" evidence="6">
    <location>
        <begin position="529"/>
        <end position="557"/>
    </location>
</feature>
<comment type="subcellular location">
    <subcellularLocation>
        <location evidence="1">Cell membrane</location>
        <topology evidence="1">Multi-pass membrane protein</topology>
    </subcellularLocation>
</comment>
<evidence type="ECO:0000313" key="8">
    <source>
        <dbReference type="EMBL" id="GDY30178.1"/>
    </source>
</evidence>
<evidence type="ECO:0000256" key="3">
    <source>
        <dbReference type="ARBA" id="ARBA00022692"/>
    </source>
</evidence>
<sequence length="557" mass="58189">MVPPGSADPPGGAARGRPGWSGGRRRRDVPRPPSRPSTGPSARPEAPTRWRSEWYPDDEDAPPSSARHGFTEPPRPRTAGDDGPAPPRKLTVTRVVFWRGRVFTRRAVRAYRGALHADGADRSGLAALTRAVMLNYATDATLAVALANTLFFSAATAESKTKVALYLLVTVAPFALVAPVIGPALDRVQQGRRVALAVSCLGQALAAVVMALHYGDWLLYPAALATMVLSKSFTVLKAAVTPRVLPEGITLVKTNARLTVFGLAASAVFGALAAGLAKLSGSPGALWFTAVLAVVDAALCLRIPSWVEVTEGEVATSLRARPRRPRRTPMGGRVLVALCGNGTIRLLTGFLTLFAAFVVKAQTEHSPLRQVLLLGMIGAAAGIGNFLGNAVGARVHFGRPDQAVIGCLSGVLAATVLAAVLPGIVTAAVLGLIGATGSALAKVSLDATIQDDLPEAARASAFGRSETVLQLTWVFGGALGVLLPPTYWIGFTVMSAVLALGLAQTVLYRQGASLLGYLGRWTRLADRFGRGRREPEHTSPLPTEPAGGRSEGATGTT</sequence>
<keyword evidence="3 7" id="KW-0812">Transmembrane</keyword>
<accession>A0A4D4J612</accession>
<dbReference type="GO" id="GO:0005886">
    <property type="term" value="C:plasma membrane"/>
    <property type="evidence" value="ECO:0007669"/>
    <property type="project" value="UniProtKB-SubCell"/>
</dbReference>
<feature type="region of interest" description="Disordered" evidence="6">
    <location>
        <begin position="1"/>
        <end position="88"/>
    </location>
</feature>
<feature type="transmembrane region" description="Helical" evidence="7">
    <location>
        <begin position="194"/>
        <end position="212"/>
    </location>
</feature>
<dbReference type="PANTHER" id="PTHR23513:SF18">
    <property type="entry name" value="INTEGRAL MEMBRANE PROTEIN"/>
    <property type="match status" value="1"/>
</dbReference>
<keyword evidence="2" id="KW-1003">Cell membrane</keyword>
<dbReference type="SUPFAM" id="SSF103473">
    <property type="entry name" value="MFS general substrate transporter"/>
    <property type="match status" value="1"/>
</dbReference>
<keyword evidence="5 7" id="KW-0472">Membrane</keyword>
<dbReference type="PANTHER" id="PTHR23513">
    <property type="entry name" value="INTEGRAL MEMBRANE EFFLUX PROTEIN-RELATED"/>
    <property type="match status" value="1"/>
</dbReference>
<dbReference type="Pfam" id="PF07690">
    <property type="entry name" value="MFS_1"/>
    <property type="match status" value="1"/>
</dbReference>
<keyword evidence="4 7" id="KW-1133">Transmembrane helix</keyword>
<evidence type="ECO:0000256" key="1">
    <source>
        <dbReference type="ARBA" id="ARBA00004651"/>
    </source>
</evidence>
<feature type="transmembrane region" description="Helical" evidence="7">
    <location>
        <begin position="163"/>
        <end position="182"/>
    </location>
</feature>
<feature type="transmembrane region" description="Helical" evidence="7">
    <location>
        <begin position="285"/>
        <end position="303"/>
    </location>
</feature>
<feature type="transmembrane region" description="Helical" evidence="7">
    <location>
        <begin position="487"/>
        <end position="508"/>
    </location>
</feature>
<evidence type="ECO:0000256" key="6">
    <source>
        <dbReference type="SAM" id="MobiDB-lite"/>
    </source>
</evidence>
<comment type="caution">
    <text evidence="8">The sequence shown here is derived from an EMBL/GenBank/DDBJ whole genome shotgun (WGS) entry which is preliminary data.</text>
</comment>
<evidence type="ECO:0000256" key="4">
    <source>
        <dbReference type="ARBA" id="ARBA00022989"/>
    </source>
</evidence>
<feature type="transmembrane region" description="Helical" evidence="7">
    <location>
        <begin position="403"/>
        <end position="433"/>
    </location>
</feature>
<feature type="transmembrane region" description="Helical" evidence="7">
    <location>
        <begin position="140"/>
        <end position="157"/>
    </location>
</feature>